<protein>
    <submittedName>
        <fullName evidence="3">Dihydrofolate reductase family protein</fullName>
    </submittedName>
</protein>
<dbReference type="STRING" id="45670.SN16_01485"/>
<dbReference type="Proteomes" id="UP000527860">
    <property type="component" value="Unassembled WGS sequence"/>
</dbReference>
<dbReference type="OrthoDB" id="195113at2"/>
<dbReference type="EMBL" id="JXII01000002">
    <property type="protein sequence ID" value="KIH71389.1"/>
    <property type="molecule type" value="Genomic_DNA"/>
</dbReference>
<dbReference type="PANTHER" id="PTHR38011">
    <property type="entry name" value="DIHYDROFOLATE REDUCTASE FAMILY PROTEIN (AFU_ORTHOLOGUE AFUA_8G06820)"/>
    <property type="match status" value="1"/>
</dbReference>
<organism evidence="2 4">
    <name type="scientific">Salinicoccus roseus</name>
    <dbReference type="NCBI Taxonomy" id="45670"/>
    <lineage>
        <taxon>Bacteria</taxon>
        <taxon>Bacillati</taxon>
        <taxon>Bacillota</taxon>
        <taxon>Bacilli</taxon>
        <taxon>Bacillales</taxon>
        <taxon>Staphylococcaceae</taxon>
        <taxon>Salinicoccus</taxon>
    </lineage>
</organism>
<dbReference type="Pfam" id="PF01872">
    <property type="entry name" value="RibD_C"/>
    <property type="match status" value="1"/>
</dbReference>
<comment type="caution">
    <text evidence="2">The sequence shown here is derived from an EMBL/GenBank/DDBJ whole genome shotgun (WGS) entry which is preliminary data.</text>
</comment>
<dbReference type="SUPFAM" id="SSF53597">
    <property type="entry name" value="Dihydrofolate reductase-like"/>
    <property type="match status" value="1"/>
</dbReference>
<feature type="domain" description="Bacterial bifunctional deaminase-reductase C-terminal" evidence="1">
    <location>
        <begin position="4"/>
        <end position="174"/>
    </location>
</feature>
<dbReference type="Gene3D" id="3.40.430.10">
    <property type="entry name" value="Dihydrofolate Reductase, subunit A"/>
    <property type="match status" value="1"/>
</dbReference>
<keyword evidence="5" id="KW-1185">Reference proteome</keyword>
<proteinExistence type="predicted"/>
<reference evidence="5" key="2">
    <citation type="submission" date="2020-04" db="EMBL/GenBank/DDBJ databases">
        <title>Genome analysis and biological profiling of marine Cellulosimicrobium funkei MOSEL-ME6.</title>
        <authorList>
            <person name="Tanveer F."/>
            <person name="Xie Y."/>
            <person name="Shinwari Z.K."/>
        </authorList>
    </citation>
    <scope>NUCLEOTIDE SEQUENCE [LARGE SCALE GENOMIC DNA]</scope>
    <source>
        <strain evidence="5">MOSEL-ME25</strain>
    </source>
</reference>
<dbReference type="GeneID" id="77844211"/>
<dbReference type="GO" id="GO:0009231">
    <property type="term" value="P:riboflavin biosynthetic process"/>
    <property type="evidence" value="ECO:0007669"/>
    <property type="project" value="InterPro"/>
</dbReference>
<evidence type="ECO:0000259" key="1">
    <source>
        <dbReference type="Pfam" id="PF01872"/>
    </source>
</evidence>
<dbReference type="GO" id="GO:0008703">
    <property type="term" value="F:5-amino-6-(5-phosphoribosylamino)uracil reductase activity"/>
    <property type="evidence" value="ECO:0007669"/>
    <property type="project" value="InterPro"/>
</dbReference>
<evidence type="ECO:0000313" key="4">
    <source>
        <dbReference type="Proteomes" id="UP000031546"/>
    </source>
</evidence>
<dbReference type="InterPro" id="IPR002734">
    <property type="entry name" value="RibDG_C"/>
</dbReference>
<evidence type="ECO:0000313" key="3">
    <source>
        <dbReference type="EMBL" id="MDB0579443.1"/>
    </source>
</evidence>
<evidence type="ECO:0000313" key="2">
    <source>
        <dbReference type="EMBL" id="KIH71389.1"/>
    </source>
</evidence>
<dbReference type="EMBL" id="JABEVU030000001">
    <property type="protein sequence ID" value="MDB0579443.1"/>
    <property type="molecule type" value="Genomic_DNA"/>
</dbReference>
<accession>A0A0C2HIA8</accession>
<reference evidence="3 5" key="4">
    <citation type="submission" date="2022-12" db="EMBL/GenBank/DDBJ databases">
        <title>Genome analysis and biological profiling of marine Salinicoccus roseus MOSEL-ME25.</title>
        <authorList>
            <person name="Mirza F.T."/>
            <person name="Xie Y."/>
            <person name="Shinwari Z.K."/>
        </authorList>
    </citation>
    <scope>NUCLEOTIDE SEQUENCE [LARGE SCALE GENOMIC DNA]</scope>
    <source>
        <strain evidence="3 5">MOSEL-ME25</strain>
    </source>
</reference>
<name>A0A0C2HIA8_9STAP</name>
<evidence type="ECO:0000313" key="5">
    <source>
        <dbReference type="Proteomes" id="UP000527860"/>
    </source>
</evidence>
<reference evidence="3" key="3">
    <citation type="submission" date="2020-04" db="EMBL/GenBank/DDBJ databases">
        <authorList>
            <person name="Tanveer F."/>
            <person name="Xie Y."/>
            <person name="Shinwari Z.K."/>
        </authorList>
    </citation>
    <scope>NUCLEOTIDE SEQUENCE</scope>
    <source>
        <strain evidence="3">MOSEL-ME25</strain>
    </source>
</reference>
<dbReference type="RefSeq" id="WP_040104853.1">
    <property type="nucleotide sequence ID" value="NZ_JABEVU030000001.1"/>
</dbReference>
<sequence length="181" mass="20415">MARRVVLDLAVTLDGFIEGAHGEIDWCIMDPEMNFTAFLESVDTILFGRKSYDLWKSYVPEGEVSDLDKEMMQMIEDKEKVVFSRSKRASEGNVAFSDDVEGTVERLTAQEGLDLWLYGGAELITECINLGLVDEYRLSVHPVVLGRGKPLFSNIEGRLDLELQKVNRYDSGVVQLIYGRA</sequence>
<dbReference type="AlphaFoldDB" id="A0A0C2HIA8"/>
<reference evidence="2 4" key="1">
    <citation type="submission" date="2015-01" db="EMBL/GenBank/DDBJ databases">
        <title>Genome sequences of high lactate-tolerant strain Salinicoccus roseus W12 with industrial interest.</title>
        <authorList>
            <person name="Wang H."/>
            <person name="Yu B."/>
        </authorList>
    </citation>
    <scope>NUCLEOTIDE SEQUENCE [LARGE SCALE GENOMIC DNA]</scope>
    <source>
        <strain evidence="2 4">W12</strain>
    </source>
</reference>
<dbReference type="Proteomes" id="UP000031546">
    <property type="component" value="Unassembled WGS sequence"/>
</dbReference>
<dbReference type="InterPro" id="IPR024072">
    <property type="entry name" value="DHFR-like_dom_sf"/>
</dbReference>
<dbReference type="InterPro" id="IPR050765">
    <property type="entry name" value="Riboflavin_Biosynth_HTPR"/>
</dbReference>
<gene>
    <name evidence="3" type="ORF">F7P68_0002790</name>
    <name evidence="2" type="ORF">SN16_01485</name>
</gene>
<dbReference type="PANTHER" id="PTHR38011:SF11">
    <property type="entry name" value="2,5-DIAMINO-6-RIBOSYLAMINO-4(3H)-PYRIMIDINONE 5'-PHOSPHATE REDUCTASE"/>
    <property type="match status" value="1"/>
</dbReference>